<protein>
    <submittedName>
        <fullName evidence="1">Antitoxin HicB</fullName>
    </submittedName>
</protein>
<sequence length="131" mass="14234">MYTDNHISVHARKWSGGWDLIIDDDNATSTRYLSDATDQVRDYLDTLDPDTDHSTVQVDVVPEIGDLSDQITESREATAAAAAAQADAAAQIRRVARRLRDEGFSVTDSATLLGVSRGRVSQLLSPKTTTA</sequence>
<organism evidence="1 2">
    <name type="scientific">Corynebacterium nuruki</name>
    <dbReference type="NCBI Taxonomy" id="1032851"/>
    <lineage>
        <taxon>Bacteria</taxon>
        <taxon>Bacillati</taxon>
        <taxon>Actinomycetota</taxon>
        <taxon>Actinomycetes</taxon>
        <taxon>Mycobacteriales</taxon>
        <taxon>Corynebacteriaceae</taxon>
        <taxon>Corynebacterium</taxon>
    </lineage>
</organism>
<evidence type="ECO:0000313" key="2">
    <source>
        <dbReference type="Proteomes" id="UP000261739"/>
    </source>
</evidence>
<evidence type="ECO:0000313" key="1">
    <source>
        <dbReference type="EMBL" id="HCT13228.1"/>
    </source>
</evidence>
<comment type="caution">
    <text evidence="1">The sequence shown here is derived from an EMBL/GenBank/DDBJ whole genome shotgun (WGS) entry which is preliminary data.</text>
</comment>
<dbReference type="EMBL" id="DQID01000001">
    <property type="protein sequence ID" value="HCT13228.1"/>
    <property type="molecule type" value="Genomic_DNA"/>
</dbReference>
<dbReference type="Proteomes" id="UP000261739">
    <property type="component" value="Unassembled WGS sequence"/>
</dbReference>
<proteinExistence type="predicted"/>
<accession>A0A3D4SVC2</accession>
<name>A0A3D4SVC2_9CORY</name>
<gene>
    <name evidence="1" type="ORF">DIW82_00095</name>
</gene>
<dbReference type="AlphaFoldDB" id="A0A3D4SVC2"/>
<reference evidence="1 2" key="1">
    <citation type="journal article" date="2018" name="Nat. Biotechnol.">
        <title>A standardized bacterial taxonomy based on genome phylogeny substantially revises the tree of life.</title>
        <authorList>
            <person name="Parks D.H."/>
            <person name="Chuvochina M."/>
            <person name="Waite D.W."/>
            <person name="Rinke C."/>
            <person name="Skarshewski A."/>
            <person name="Chaumeil P.A."/>
            <person name="Hugenholtz P."/>
        </authorList>
    </citation>
    <scope>NUCLEOTIDE SEQUENCE [LARGE SCALE GENOMIC DNA]</scope>
    <source>
        <strain evidence="1">UBA11247</strain>
    </source>
</reference>